<evidence type="ECO:0000313" key="3">
    <source>
        <dbReference type="Proteomes" id="UP001596413"/>
    </source>
</evidence>
<reference evidence="3" key="1">
    <citation type="journal article" date="2019" name="Int. J. Syst. Evol. Microbiol.">
        <title>The Global Catalogue of Microorganisms (GCM) 10K type strain sequencing project: providing services to taxonomists for standard genome sequencing and annotation.</title>
        <authorList>
            <consortium name="The Broad Institute Genomics Platform"/>
            <consortium name="The Broad Institute Genome Sequencing Center for Infectious Disease"/>
            <person name="Wu L."/>
            <person name="Ma J."/>
        </authorList>
    </citation>
    <scope>NUCLEOTIDE SEQUENCE [LARGE SCALE GENOMIC DNA]</scope>
    <source>
        <strain evidence="3">CGMCC 1.13681</strain>
    </source>
</reference>
<dbReference type="CDD" id="cd04182">
    <property type="entry name" value="GT_2_like_f"/>
    <property type="match status" value="1"/>
</dbReference>
<dbReference type="SUPFAM" id="SSF53448">
    <property type="entry name" value="Nucleotide-diphospho-sugar transferases"/>
    <property type="match status" value="1"/>
</dbReference>
<dbReference type="GO" id="GO:0016740">
    <property type="term" value="F:transferase activity"/>
    <property type="evidence" value="ECO:0007669"/>
    <property type="project" value="UniProtKB-KW"/>
</dbReference>
<dbReference type="PANTHER" id="PTHR43777:SF1">
    <property type="entry name" value="MOLYBDENUM COFACTOR CYTIDYLYLTRANSFERASE"/>
    <property type="match status" value="1"/>
</dbReference>
<gene>
    <name evidence="2" type="ORF">ACFQLX_22185</name>
</gene>
<dbReference type="InterPro" id="IPR029044">
    <property type="entry name" value="Nucleotide-diphossugar_trans"/>
</dbReference>
<name>A0ABW2GN11_9ACTN</name>
<dbReference type="Gene3D" id="3.90.550.10">
    <property type="entry name" value="Spore Coat Polysaccharide Biosynthesis Protein SpsA, Chain A"/>
    <property type="match status" value="1"/>
</dbReference>
<dbReference type="InterPro" id="IPR025877">
    <property type="entry name" value="MobA-like_NTP_Trfase"/>
</dbReference>
<evidence type="ECO:0000313" key="2">
    <source>
        <dbReference type="EMBL" id="MFC7220845.1"/>
    </source>
</evidence>
<dbReference type="PANTHER" id="PTHR43777">
    <property type="entry name" value="MOLYBDENUM COFACTOR CYTIDYLYLTRANSFERASE"/>
    <property type="match status" value="1"/>
</dbReference>
<dbReference type="EMBL" id="JBHSZO010000043">
    <property type="protein sequence ID" value="MFC7220845.1"/>
    <property type="molecule type" value="Genomic_DNA"/>
</dbReference>
<accession>A0ABW2GN11</accession>
<evidence type="ECO:0000259" key="1">
    <source>
        <dbReference type="Pfam" id="PF12804"/>
    </source>
</evidence>
<sequence length="211" mass="21789">MNPPIGTITPARRVAGLLLAAGGGRRLGGRAKALLSAGGRPLVERAAEALRAAGCDPVHVVLGADLEEVYARTRLDGCRVVAHRDWAQGMGSSLRAGLDSLAGTDAAAVVVLLVDQPGIGARAVARLVTHCGRDGTELAAAAYGGERGHPVLLGRRHWAGVADSARGDRGARAYLREHTGELTLVECGDVADPADIDTPADLRLLDRDYGG</sequence>
<dbReference type="Pfam" id="PF12804">
    <property type="entry name" value="NTP_transf_3"/>
    <property type="match status" value="1"/>
</dbReference>
<protein>
    <submittedName>
        <fullName evidence="2">NTP transferase domain-containing protein</fullName>
    </submittedName>
</protein>
<proteinExistence type="predicted"/>
<organism evidence="2 3">
    <name type="scientific">Streptomyces polyrhachis</name>
    <dbReference type="NCBI Taxonomy" id="1282885"/>
    <lineage>
        <taxon>Bacteria</taxon>
        <taxon>Bacillati</taxon>
        <taxon>Actinomycetota</taxon>
        <taxon>Actinomycetes</taxon>
        <taxon>Kitasatosporales</taxon>
        <taxon>Streptomycetaceae</taxon>
        <taxon>Streptomyces</taxon>
    </lineage>
</organism>
<dbReference type="Proteomes" id="UP001596413">
    <property type="component" value="Unassembled WGS sequence"/>
</dbReference>
<comment type="caution">
    <text evidence="2">The sequence shown here is derived from an EMBL/GenBank/DDBJ whole genome shotgun (WGS) entry which is preliminary data.</text>
</comment>
<dbReference type="RefSeq" id="WP_386417809.1">
    <property type="nucleotide sequence ID" value="NZ_JBHSZO010000043.1"/>
</dbReference>
<keyword evidence="3" id="KW-1185">Reference proteome</keyword>
<feature type="domain" description="MobA-like NTP transferase" evidence="1">
    <location>
        <begin position="16"/>
        <end position="178"/>
    </location>
</feature>
<keyword evidence="2" id="KW-0808">Transferase</keyword>